<keyword evidence="2" id="KW-1185">Reference proteome</keyword>
<accession>A0A6C2UN73</accession>
<reference evidence="1 2" key="1">
    <citation type="submission" date="2019-04" db="EMBL/GenBank/DDBJ databases">
        <authorList>
            <person name="Van Vliet M D."/>
        </authorList>
    </citation>
    <scope>NUCLEOTIDE SEQUENCE [LARGE SCALE GENOMIC DNA]</scope>
    <source>
        <strain evidence="1 2">F21</strain>
    </source>
</reference>
<evidence type="ECO:0000313" key="1">
    <source>
        <dbReference type="EMBL" id="VGO20731.1"/>
    </source>
</evidence>
<name>A0A6C2UN73_9BACT</name>
<gene>
    <name evidence="1" type="ORF">SCARR_02798</name>
</gene>
<dbReference type="EMBL" id="CAAHFH010000002">
    <property type="protein sequence ID" value="VGO20731.1"/>
    <property type="molecule type" value="Genomic_DNA"/>
</dbReference>
<evidence type="ECO:0000313" key="2">
    <source>
        <dbReference type="Proteomes" id="UP000346198"/>
    </source>
</evidence>
<dbReference type="Proteomes" id="UP000346198">
    <property type="component" value="Unassembled WGS sequence"/>
</dbReference>
<dbReference type="AlphaFoldDB" id="A0A6C2UN73"/>
<protein>
    <submittedName>
        <fullName evidence="1">Uncharacterized protein</fullName>
    </submittedName>
</protein>
<organism evidence="1 2">
    <name type="scientific">Pontiella sulfatireligans</name>
    <dbReference type="NCBI Taxonomy" id="2750658"/>
    <lineage>
        <taxon>Bacteria</taxon>
        <taxon>Pseudomonadati</taxon>
        <taxon>Kiritimatiellota</taxon>
        <taxon>Kiritimatiellia</taxon>
        <taxon>Kiritimatiellales</taxon>
        <taxon>Pontiellaceae</taxon>
        <taxon>Pontiella</taxon>
    </lineage>
</organism>
<proteinExistence type="predicted"/>
<sequence>MGLGGFSDIPRFQGSVPQPWLMPVPRWGTIEMMVFRKSPKGICQ</sequence>